<evidence type="ECO:0000313" key="3">
    <source>
        <dbReference type="Proteomes" id="UP000326757"/>
    </source>
</evidence>
<name>A0A5N6K2P6_MONLA</name>
<proteinExistence type="predicted"/>
<dbReference type="EMBL" id="VIGI01000009">
    <property type="protein sequence ID" value="KAB8296436.1"/>
    <property type="molecule type" value="Genomic_DNA"/>
</dbReference>
<evidence type="ECO:0000256" key="1">
    <source>
        <dbReference type="SAM" id="MobiDB-lite"/>
    </source>
</evidence>
<organism evidence="2 3">
    <name type="scientific">Monilinia laxa</name>
    <name type="common">Brown rot fungus</name>
    <name type="synonym">Sclerotinia laxa</name>
    <dbReference type="NCBI Taxonomy" id="61186"/>
    <lineage>
        <taxon>Eukaryota</taxon>
        <taxon>Fungi</taxon>
        <taxon>Dikarya</taxon>
        <taxon>Ascomycota</taxon>
        <taxon>Pezizomycotina</taxon>
        <taxon>Leotiomycetes</taxon>
        <taxon>Helotiales</taxon>
        <taxon>Sclerotiniaceae</taxon>
        <taxon>Monilinia</taxon>
    </lineage>
</organism>
<dbReference type="AlphaFoldDB" id="A0A5N6K2P6"/>
<comment type="caution">
    <text evidence="2">The sequence shown here is derived from an EMBL/GenBank/DDBJ whole genome shotgun (WGS) entry which is preliminary data.</text>
</comment>
<keyword evidence="3" id="KW-1185">Reference proteome</keyword>
<reference evidence="2 3" key="1">
    <citation type="submission" date="2019-06" db="EMBL/GenBank/DDBJ databases">
        <title>Genome Sequence of the Brown Rot Fungal Pathogen Monilinia laxa.</title>
        <authorList>
            <person name="De Miccolis Angelini R.M."/>
            <person name="Landi L."/>
            <person name="Abate D."/>
            <person name="Pollastro S."/>
            <person name="Romanazzi G."/>
            <person name="Faretra F."/>
        </authorList>
    </citation>
    <scope>NUCLEOTIDE SEQUENCE [LARGE SCALE GENOMIC DNA]</scope>
    <source>
        <strain evidence="2 3">Mlax316</strain>
    </source>
</reference>
<protein>
    <submittedName>
        <fullName evidence="2">Uncharacterized protein</fullName>
    </submittedName>
</protein>
<gene>
    <name evidence="2" type="ORF">EYC80_009178</name>
</gene>
<accession>A0A5N6K2P6</accession>
<sequence>MASSKMLWDIIFDRRLRFYEVYEQTSKRANEQTSKRANEQTKKRESKADERRVEKKIIKRKAKTHAIIPLNPIPSHQITLDRYRNTSNKPNTES</sequence>
<dbReference type="Proteomes" id="UP000326757">
    <property type="component" value="Unassembled WGS sequence"/>
</dbReference>
<feature type="region of interest" description="Disordered" evidence="1">
    <location>
        <begin position="25"/>
        <end position="53"/>
    </location>
</feature>
<evidence type="ECO:0000313" key="2">
    <source>
        <dbReference type="EMBL" id="KAB8296436.1"/>
    </source>
</evidence>